<reference evidence="2 3" key="1">
    <citation type="submission" date="2019-03" db="EMBL/GenBank/DDBJ databases">
        <title>First draft genome of Liparis tanakae, snailfish: a comprehensive survey of snailfish specific genes.</title>
        <authorList>
            <person name="Kim W."/>
            <person name="Song I."/>
            <person name="Jeong J.-H."/>
            <person name="Kim D."/>
            <person name="Kim S."/>
            <person name="Ryu S."/>
            <person name="Song J.Y."/>
            <person name="Lee S.K."/>
        </authorList>
    </citation>
    <scope>NUCLEOTIDE SEQUENCE [LARGE SCALE GENOMIC DNA]</scope>
    <source>
        <tissue evidence="2">Muscle</tissue>
    </source>
</reference>
<evidence type="ECO:0000313" key="2">
    <source>
        <dbReference type="EMBL" id="TNN80892.1"/>
    </source>
</evidence>
<dbReference type="EMBL" id="SRLO01000050">
    <property type="protein sequence ID" value="TNN80892.1"/>
    <property type="molecule type" value="Genomic_DNA"/>
</dbReference>
<gene>
    <name evidence="2" type="ORF">EYF80_008897</name>
</gene>
<protein>
    <submittedName>
        <fullName evidence="2">Uncharacterized protein</fullName>
    </submittedName>
</protein>
<dbReference type="Proteomes" id="UP000314294">
    <property type="component" value="Unassembled WGS sequence"/>
</dbReference>
<evidence type="ECO:0000313" key="3">
    <source>
        <dbReference type="Proteomes" id="UP000314294"/>
    </source>
</evidence>
<feature type="region of interest" description="Disordered" evidence="1">
    <location>
        <begin position="1"/>
        <end position="30"/>
    </location>
</feature>
<accession>A0A4Z2IUA8</accession>
<evidence type="ECO:0000256" key="1">
    <source>
        <dbReference type="SAM" id="MobiDB-lite"/>
    </source>
</evidence>
<name>A0A4Z2IUA8_9TELE</name>
<organism evidence="2 3">
    <name type="scientific">Liparis tanakae</name>
    <name type="common">Tanaka's snailfish</name>
    <dbReference type="NCBI Taxonomy" id="230148"/>
    <lineage>
        <taxon>Eukaryota</taxon>
        <taxon>Metazoa</taxon>
        <taxon>Chordata</taxon>
        <taxon>Craniata</taxon>
        <taxon>Vertebrata</taxon>
        <taxon>Euteleostomi</taxon>
        <taxon>Actinopterygii</taxon>
        <taxon>Neopterygii</taxon>
        <taxon>Teleostei</taxon>
        <taxon>Neoteleostei</taxon>
        <taxon>Acanthomorphata</taxon>
        <taxon>Eupercaria</taxon>
        <taxon>Perciformes</taxon>
        <taxon>Cottioidei</taxon>
        <taxon>Cottales</taxon>
        <taxon>Liparidae</taxon>
        <taxon>Liparis</taxon>
    </lineage>
</organism>
<proteinExistence type="predicted"/>
<sequence length="104" mass="11340">MGPQVLKGKMSGHGAGRPVGEPGRPNSGPSALLSLSLSAEYAEFGDTSTWRQLISTVFMESGEEQHFLRGKPAFRTQTLFQALQTGNVLSPIYVFHPVPRKHEC</sequence>
<dbReference type="AlphaFoldDB" id="A0A4Z2IUA8"/>
<keyword evidence="3" id="KW-1185">Reference proteome</keyword>
<comment type="caution">
    <text evidence="2">The sequence shown here is derived from an EMBL/GenBank/DDBJ whole genome shotgun (WGS) entry which is preliminary data.</text>
</comment>